<evidence type="ECO:0000313" key="2">
    <source>
        <dbReference type="EMBL" id="QIS12163.1"/>
    </source>
</evidence>
<evidence type="ECO:0000313" key="3">
    <source>
        <dbReference type="Proteomes" id="UP000503540"/>
    </source>
</evidence>
<feature type="transmembrane region" description="Helical" evidence="1">
    <location>
        <begin position="9"/>
        <end position="28"/>
    </location>
</feature>
<feature type="transmembrane region" description="Helical" evidence="1">
    <location>
        <begin position="34"/>
        <end position="52"/>
    </location>
</feature>
<dbReference type="AlphaFoldDB" id="A0A6G9YGS0"/>
<keyword evidence="1" id="KW-0472">Membrane</keyword>
<name>A0A6G9YGS0_9NOCA</name>
<reference evidence="2 3" key="1">
    <citation type="journal article" date="2019" name="ACS Chem. Biol.">
        <title>Identification and Mobilization of a Cryptic Antibiotic Biosynthesis Gene Locus from a Human-Pathogenic Nocardia Isolate.</title>
        <authorList>
            <person name="Herisse M."/>
            <person name="Ishida K."/>
            <person name="Porter J.L."/>
            <person name="Howden B."/>
            <person name="Hertweck C."/>
            <person name="Stinear T.P."/>
            <person name="Pidot S.J."/>
        </authorList>
    </citation>
    <scope>NUCLEOTIDE SEQUENCE [LARGE SCALE GENOMIC DNA]</scope>
    <source>
        <strain evidence="2 3">AUSMDU00012717</strain>
    </source>
</reference>
<proteinExistence type="predicted"/>
<keyword evidence="3" id="KW-1185">Reference proteome</keyword>
<sequence>MPMEFSDQVLVLKFVAASILLFMLPVTVGGAAQAMAAAVVVLVVAIAAALIGGSARSTGYSLVNACDDAFGAVSCRHSDPDAAGHVRARAPGRRIAAA</sequence>
<accession>A0A6G9YGS0</accession>
<dbReference type="KEGG" id="nah:F5544_21500"/>
<dbReference type="Proteomes" id="UP000503540">
    <property type="component" value="Chromosome"/>
</dbReference>
<organism evidence="2 3">
    <name type="scientific">Nocardia arthritidis</name>
    <dbReference type="NCBI Taxonomy" id="228602"/>
    <lineage>
        <taxon>Bacteria</taxon>
        <taxon>Bacillati</taxon>
        <taxon>Actinomycetota</taxon>
        <taxon>Actinomycetes</taxon>
        <taxon>Mycobacteriales</taxon>
        <taxon>Nocardiaceae</taxon>
        <taxon>Nocardia</taxon>
    </lineage>
</organism>
<dbReference type="Pfam" id="PF19950">
    <property type="entry name" value="DUF6412"/>
    <property type="match status" value="1"/>
</dbReference>
<dbReference type="EMBL" id="CP046172">
    <property type="protein sequence ID" value="QIS12163.1"/>
    <property type="molecule type" value="Genomic_DNA"/>
</dbReference>
<protein>
    <submittedName>
        <fullName evidence="2">Uncharacterized protein</fullName>
    </submittedName>
</protein>
<gene>
    <name evidence="2" type="ORF">F5544_21500</name>
</gene>
<evidence type="ECO:0000256" key="1">
    <source>
        <dbReference type="SAM" id="Phobius"/>
    </source>
</evidence>
<keyword evidence="1" id="KW-0812">Transmembrane</keyword>
<dbReference type="InterPro" id="IPR045635">
    <property type="entry name" value="DUF6412"/>
</dbReference>
<keyword evidence="1" id="KW-1133">Transmembrane helix</keyword>